<name>S0A0R9_9CAUD</name>
<sequence length="103" mass="12487">MKMYFKGGKGIDKPTDVNGIEIKEGSILTTDNFDGEDNDWFYKTYYPTWTKEDIEKHWHNPTYKVKWNEKGFFYGEGLKEPEYKHQGRLYLHDFRFEYTKVLL</sequence>
<protein>
    <submittedName>
        <fullName evidence="1">Uncharacterized protein</fullName>
    </submittedName>
</protein>
<dbReference type="Proteomes" id="UP000014720">
    <property type="component" value="Segment"/>
</dbReference>
<evidence type="ECO:0000313" key="1">
    <source>
        <dbReference type="EMBL" id="AGO49169.1"/>
    </source>
</evidence>
<gene>
    <name evidence="1" type="ORF">Phi18:2_gp06</name>
</gene>
<reference evidence="2" key="2">
    <citation type="submission" date="2013-03" db="EMBL/GenBank/DDBJ databases">
        <title>The Cellulophaga phages: a novel, diverse, and globally ubiquitous model system.</title>
        <authorList>
            <person name="Holmfeldt K."/>
            <person name="Solonenko N."/>
            <person name="Shah M."/>
            <person name="Corrier K."/>
            <person name="Riemann L."/>
            <person name="VerBerkmoes N.C."/>
            <person name="Sullivan M.B."/>
        </authorList>
    </citation>
    <scope>NUCLEOTIDE SEQUENCE [LARGE SCALE GENOMIC DNA]</scope>
</reference>
<dbReference type="EMBL" id="KC821627">
    <property type="protein sequence ID" value="AGO49169.1"/>
    <property type="molecule type" value="Genomic_DNA"/>
</dbReference>
<reference evidence="1 2" key="1">
    <citation type="journal article" date="2013" name="Proc. Natl. Acad. Sci. U.S.A.">
        <title>Twelve previously unknown phage genera are ubiquitous in global oceans.</title>
        <authorList>
            <person name="Holmfeldt K."/>
            <person name="Solonenko N."/>
            <person name="Shah M."/>
            <person name="Corrier K."/>
            <person name="Riemann L."/>
            <person name="Verberkmoes N.C."/>
            <person name="Sullivan M.B."/>
        </authorList>
    </citation>
    <scope>NUCLEOTIDE SEQUENCE [LARGE SCALE GENOMIC DNA]</scope>
    <source>
        <strain evidence="1">Phi18:2</strain>
    </source>
</reference>
<organism evidence="1 2">
    <name type="scientific">Cellulophaga phage phi18:2</name>
    <dbReference type="NCBI Taxonomy" id="1327995"/>
    <lineage>
        <taxon>Viruses</taxon>
        <taxon>Duplodnaviria</taxon>
        <taxon>Heunggongvirae</taxon>
        <taxon>Uroviricota</taxon>
        <taxon>Caudoviricetes</taxon>
        <taxon>Helsingorvirus</taxon>
        <taxon>Helsingorvirus Cba181</taxon>
    </lineage>
</organism>
<accession>S0A0R9</accession>
<evidence type="ECO:0000313" key="2">
    <source>
        <dbReference type="Proteomes" id="UP000014720"/>
    </source>
</evidence>
<proteinExistence type="predicted"/>